<feature type="coiled-coil region" evidence="1">
    <location>
        <begin position="349"/>
        <end position="383"/>
    </location>
</feature>
<dbReference type="InterPro" id="IPR019734">
    <property type="entry name" value="TPR_rpt"/>
</dbReference>
<dbReference type="SMART" id="SM00028">
    <property type="entry name" value="TPR"/>
    <property type="match status" value="2"/>
</dbReference>
<dbReference type="Gene3D" id="1.25.40.10">
    <property type="entry name" value="Tetratricopeptide repeat domain"/>
    <property type="match status" value="1"/>
</dbReference>
<keyword evidence="2" id="KW-1133">Transmembrane helix</keyword>
<dbReference type="PROSITE" id="PS50005">
    <property type="entry name" value="TPR"/>
    <property type="match status" value="2"/>
</dbReference>
<dbReference type="Pfam" id="PF14559">
    <property type="entry name" value="TPR_19"/>
    <property type="match status" value="1"/>
</dbReference>
<accession>A0A381UG35</accession>
<keyword evidence="2" id="KW-0472">Membrane</keyword>
<dbReference type="SUPFAM" id="SSF48452">
    <property type="entry name" value="TPR-like"/>
    <property type="match status" value="1"/>
</dbReference>
<protein>
    <submittedName>
        <fullName evidence="3">Uncharacterized protein</fullName>
    </submittedName>
</protein>
<keyword evidence="2" id="KW-0812">Transmembrane</keyword>
<name>A0A381UG35_9ZZZZ</name>
<dbReference type="InterPro" id="IPR011990">
    <property type="entry name" value="TPR-like_helical_dom_sf"/>
</dbReference>
<sequence length="482" mass="51776">MTKLVGRDVLIDLLKILRRVPVGRCQAVDRDRRNRYLSRPGLSALVLLLLTYGVGQGQVVWAQGVESRLFVQVFDAAGAPVIDLTTQDFVVQHGDVEAKVVRVELVNDPLRVALLVDDADGAVPYFRDLRDGLPVFVEALPETSQVALVLLSGRPRVVVDYSEGLATVLERLDELFVQGGTSAGFFDGLTETVEGFGEDVRWPVLAVVTTDGASRRDLFRTSEYDVFRQRLVDRAVTLHALGLYTPTGSGFQTGIATDASRITGGWYDSLNSPSQSVTTKLTEMAAEISRRHLRGLNQYLVVYEPSPNADSNAQASAAVRRGEVTMHLSLDGRVGPNILTGPAAIAQAKQEVAEAISSKQAQVMALQAEIEDLEREARALAGTSNLPGGGVGAATEAGSREGFWNAGEIAFANGNLDEAIGAYERAHDADPSWGKPLFKLALVSLNKGDIEGAVTYLEEVVEVDPNSEEGAQAIGLIGQLKP</sequence>
<dbReference type="Gene3D" id="3.40.50.410">
    <property type="entry name" value="von Willebrand factor, type A domain"/>
    <property type="match status" value="1"/>
</dbReference>
<dbReference type="EMBL" id="UINC01006233">
    <property type="protein sequence ID" value="SVA26297.1"/>
    <property type="molecule type" value="Genomic_DNA"/>
</dbReference>
<dbReference type="AlphaFoldDB" id="A0A381UG35"/>
<organism evidence="3">
    <name type="scientific">marine metagenome</name>
    <dbReference type="NCBI Taxonomy" id="408172"/>
    <lineage>
        <taxon>unclassified sequences</taxon>
        <taxon>metagenomes</taxon>
        <taxon>ecological metagenomes</taxon>
    </lineage>
</organism>
<evidence type="ECO:0000256" key="1">
    <source>
        <dbReference type="SAM" id="Coils"/>
    </source>
</evidence>
<keyword evidence="1" id="KW-0175">Coiled coil</keyword>
<evidence type="ECO:0000313" key="3">
    <source>
        <dbReference type="EMBL" id="SVA26297.1"/>
    </source>
</evidence>
<gene>
    <name evidence="3" type="ORF">METZ01_LOCUS79151</name>
</gene>
<proteinExistence type="predicted"/>
<dbReference type="InterPro" id="IPR036465">
    <property type="entry name" value="vWFA_dom_sf"/>
</dbReference>
<reference evidence="3" key="1">
    <citation type="submission" date="2018-05" db="EMBL/GenBank/DDBJ databases">
        <authorList>
            <person name="Lanie J.A."/>
            <person name="Ng W.-L."/>
            <person name="Kazmierczak K.M."/>
            <person name="Andrzejewski T.M."/>
            <person name="Davidsen T.M."/>
            <person name="Wayne K.J."/>
            <person name="Tettelin H."/>
            <person name="Glass J.I."/>
            <person name="Rusch D."/>
            <person name="Podicherti R."/>
            <person name="Tsui H.-C.T."/>
            <person name="Winkler M.E."/>
        </authorList>
    </citation>
    <scope>NUCLEOTIDE SEQUENCE</scope>
</reference>
<feature type="transmembrane region" description="Helical" evidence="2">
    <location>
        <begin position="42"/>
        <end position="61"/>
    </location>
</feature>
<dbReference type="SUPFAM" id="SSF53300">
    <property type="entry name" value="vWA-like"/>
    <property type="match status" value="1"/>
</dbReference>
<evidence type="ECO:0000256" key="2">
    <source>
        <dbReference type="SAM" id="Phobius"/>
    </source>
</evidence>